<dbReference type="Proteomes" id="UP001141259">
    <property type="component" value="Unassembled WGS sequence"/>
</dbReference>
<sequence length="277" mass="29646">MTDTAGTPRTRALASAIRQVLDDSEPSLRTIAKGMGISHTTLSQWAHAKRVPKAEDVATLLGALGVTGAERNRILELAHNASDPNWLTTGIPGISQQLAGVMECERTAKTIIDWSPALMPGLLQTGGYARLVLGGGPATPADLETRITLRVGRAEAIHRVDPVHLIALIGEAAVKNPIGSDDEHQHQLHHLLKMAGLPNVSIRLVPSGIGWHPGLMGPFIKFDFPQDPAIVHLEHHRSGVFLYDEADVEAYAVAADQIRALALSEEDTASTIAKLVN</sequence>
<accession>A0A9X3AFE9</accession>
<dbReference type="RefSeq" id="WP_259623679.1">
    <property type="nucleotide sequence ID" value="NZ_JANYMP010000006.1"/>
</dbReference>
<dbReference type="SMART" id="SM00530">
    <property type="entry name" value="HTH_XRE"/>
    <property type="match status" value="1"/>
</dbReference>
<reference evidence="2" key="1">
    <citation type="submission" date="2022-08" db="EMBL/GenBank/DDBJ databases">
        <authorList>
            <person name="Tistechok S."/>
            <person name="Samborskyy M."/>
            <person name="Roman I."/>
        </authorList>
    </citation>
    <scope>NUCLEOTIDE SEQUENCE</scope>
    <source>
        <strain evidence="2">DSM 103496</strain>
    </source>
</reference>
<dbReference type="PROSITE" id="PS50943">
    <property type="entry name" value="HTH_CROC1"/>
    <property type="match status" value="1"/>
</dbReference>
<dbReference type="InterPro" id="IPR001387">
    <property type="entry name" value="Cro/C1-type_HTH"/>
</dbReference>
<evidence type="ECO:0000259" key="1">
    <source>
        <dbReference type="PROSITE" id="PS50943"/>
    </source>
</evidence>
<evidence type="ECO:0000313" key="3">
    <source>
        <dbReference type="Proteomes" id="UP001141259"/>
    </source>
</evidence>
<gene>
    <name evidence="2" type="ORF">NZH93_15025</name>
</gene>
<organism evidence="2 3">
    <name type="scientific">Umezawaea endophytica</name>
    <dbReference type="NCBI Taxonomy" id="1654476"/>
    <lineage>
        <taxon>Bacteria</taxon>
        <taxon>Bacillati</taxon>
        <taxon>Actinomycetota</taxon>
        <taxon>Actinomycetes</taxon>
        <taxon>Pseudonocardiales</taxon>
        <taxon>Pseudonocardiaceae</taxon>
        <taxon>Umezawaea</taxon>
    </lineage>
</organism>
<dbReference type="Pfam" id="PF19054">
    <property type="entry name" value="DUF5753"/>
    <property type="match status" value="1"/>
</dbReference>
<keyword evidence="3" id="KW-1185">Reference proteome</keyword>
<dbReference type="SUPFAM" id="SSF47413">
    <property type="entry name" value="lambda repressor-like DNA-binding domains"/>
    <property type="match status" value="1"/>
</dbReference>
<proteinExistence type="predicted"/>
<protein>
    <submittedName>
        <fullName evidence="2">Helix-turn-helix transcriptional regulator</fullName>
    </submittedName>
</protein>
<feature type="domain" description="HTH cro/C1-type" evidence="1">
    <location>
        <begin position="27"/>
        <end position="71"/>
    </location>
</feature>
<name>A0A9X3AFE9_9PSEU</name>
<dbReference type="GO" id="GO:0003677">
    <property type="term" value="F:DNA binding"/>
    <property type="evidence" value="ECO:0007669"/>
    <property type="project" value="InterPro"/>
</dbReference>
<dbReference type="EMBL" id="JANYMP010000006">
    <property type="protein sequence ID" value="MCS7478171.1"/>
    <property type="molecule type" value="Genomic_DNA"/>
</dbReference>
<dbReference type="CDD" id="cd00093">
    <property type="entry name" value="HTH_XRE"/>
    <property type="match status" value="1"/>
</dbReference>
<evidence type="ECO:0000313" key="2">
    <source>
        <dbReference type="EMBL" id="MCS7478171.1"/>
    </source>
</evidence>
<dbReference type="AlphaFoldDB" id="A0A9X3AFE9"/>
<dbReference type="InterPro" id="IPR043917">
    <property type="entry name" value="DUF5753"/>
</dbReference>
<dbReference type="InterPro" id="IPR010982">
    <property type="entry name" value="Lambda_DNA-bd_dom_sf"/>
</dbReference>
<comment type="caution">
    <text evidence="2">The sequence shown here is derived from an EMBL/GenBank/DDBJ whole genome shotgun (WGS) entry which is preliminary data.</text>
</comment>